<gene>
    <name evidence="2" type="ORF">A2664_02735</name>
</gene>
<evidence type="ECO:0000313" key="2">
    <source>
        <dbReference type="EMBL" id="OHA18529.1"/>
    </source>
</evidence>
<feature type="transmembrane region" description="Helical" evidence="1">
    <location>
        <begin position="6"/>
        <end position="28"/>
    </location>
</feature>
<keyword evidence="1" id="KW-0472">Membrane</keyword>
<accession>A0A1G2M5Z1</accession>
<protein>
    <submittedName>
        <fullName evidence="2">Uncharacterized protein</fullName>
    </submittedName>
</protein>
<dbReference type="STRING" id="1802301.A2664_02735"/>
<comment type="caution">
    <text evidence="2">The sequence shown here is derived from an EMBL/GenBank/DDBJ whole genome shotgun (WGS) entry which is preliminary data.</text>
</comment>
<dbReference type="EMBL" id="MHRF01000004">
    <property type="protein sequence ID" value="OHA18529.1"/>
    <property type="molecule type" value="Genomic_DNA"/>
</dbReference>
<evidence type="ECO:0000313" key="3">
    <source>
        <dbReference type="Proteomes" id="UP000178873"/>
    </source>
</evidence>
<evidence type="ECO:0000256" key="1">
    <source>
        <dbReference type="SAM" id="Phobius"/>
    </source>
</evidence>
<dbReference type="AlphaFoldDB" id="A0A1G2M5Z1"/>
<organism evidence="2 3">
    <name type="scientific">Candidatus Taylorbacteria bacterium RIFCSPHIGHO2_01_FULL_46_22b</name>
    <dbReference type="NCBI Taxonomy" id="1802301"/>
    <lineage>
        <taxon>Bacteria</taxon>
        <taxon>Candidatus Tayloriibacteriota</taxon>
    </lineage>
</organism>
<keyword evidence="1" id="KW-1133">Transmembrane helix</keyword>
<sequence length="153" mass="17349">MDPELIVLLTFLSIVFGALAIIGLPILLLQRRYIQTIQCENTSAASVLAEKILEQRGWPERQSSWVNGSQMEYVVVLHSEYDPLYHILWARVRVAKKKITVTIEHSYKASRVHLDEAQQLMEAFKRKGVEARVIEASSNTQPTPKETGALVAY</sequence>
<keyword evidence="1" id="KW-0812">Transmembrane</keyword>
<dbReference type="Proteomes" id="UP000178873">
    <property type="component" value="Unassembled WGS sequence"/>
</dbReference>
<proteinExistence type="predicted"/>
<name>A0A1G2M5Z1_9BACT</name>
<reference evidence="2 3" key="1">
    <citation type="journal article" date="2016" name="Nat. Commun.">
        <title>Thousands of microbial genomes shed light on interconnected biogeochemical processes in an aquifer system.</title>
        <authorList>
            <person name="Anantharaman K."/>
            <person name="Brown C.T."/>
            <person name="Hug L.A."/>
            <person name="Sharon I."/>
            <person name="Castelle C.J."/>
            <person name="Probst A.J."/>
            <person name="Thomas B.C."/>
            <person name="Singh A."/>
            <person name="Wilkins M.J."/>
            <person name="Karaoz U."/>
            <person name="Brodie E.L."/>
            <person name="Williams K.H."/>
            <person name="Hubbard S.S."/>
            <person name="Banfield J.F."/>
        </authorList>
    </citation>
    <scope>NUCLEOTIDE SEQUENCE [LARGE SCALE GENOMIC DNA]</scope>
</reference>